<dbReference type="RefSeq" id="WP_065391139.1">
    <property type="nucleotide sequence ID" value="NZ_CAWMQN010000078.1"/>
</dbReference>
<dbReference type="PANTHER" id="PTHR30486">
    <property type="entry name" value="TWITCHING MOTILITY PROTEIN PILT"/>
    <property type="match status" value="1"/>
</dbReference>
<evidence type="ECO:0000259" key="2">
    <source>
        <dbReference type="PROSITE" id="PS00662"/>
    </source>
</evidence>
<dbReference type="Proteomes" id="UP000092665">
    <property type="component" value="Unassembled WGS sequence"/>
</dbReference>
<protein>
    <submittedName>
        <fullName evidence="3">Twitching mobility protein</fullName>
    </submittedName>
</protein>
<dbReference type="AlphaFoldDB" id="A0A1B8YF72"/>
<comment type="similarity">
    <text evidence="1">Belongs to the GSP E family.</text>
</comment>
<organism evidence="3 4">
    <name type="scientific">Photorhabdus namnaonensis</name>
    <dbReference type="NCBI Taxonomy" id="1851568"/>
    <lineage>
        <taxon>Bacteria</taxon>
        <taxon>Pseudomonadati</taxon>
        <taxon>Pseudomonadota</taxon>
        <taxon>Gammaproteobacteria</taxon>
        <taxon>Enterobacterales</taxon>
        <taxon>Morganellaceae</taxon>
        <taxon>Photorhabdus</taxon>
    </lineage>
</organism>
<dbReference type="EMBL" id="LOIC01000078">
    <property type="protein sequence ID" value="OCA53801.1"/>
    <property type="molecule type" value="Genomic_DNA"/>
</dbReference>
<name>A0A1B8YF72_9GAMM</name>
<reference evidence="4" key="1">
    <citation type="submission" date="2015-11" db="EMBL/GenBank/DDBJ databases">
        <authorList>
            <person name="Tobias N.J."/>
            <person name="Mishra B."/>
            <person name="Gupta D.K."/>
            <person name="Thines M."/>
            <person name="Stinear T.P."/>
            <person name="Bode H.B."/>
        </authorList>
    </citation>
    <scope>NUCLEOTIDE SEQUENCE [LARGE SCALE GENOMIC DNA]</scope>
    <source>
        <strain evidence="4">PB45.5</strain>
    </source>
</reference>
<dbReference type="InterPro" id="IPR001482">
    <property type="entry name" value="T2SS/T4SS_dom"/>
</dbReference>
<dbReference type="GO" id="GO:0016887">
    <property type="term" value="F:ATP hydrolysis activity"/>
    <property type="evidence" value="ECO:0007669"/>
    <property type="project" value="InterPro"/>
</dbReference>
<dbReference type="InterPro" id="IPR006321">
    <property type="entry name" value="PilT/PilU"/>
</dbReference>
<dbReference type="InterPro" id="IPR050921">
    <property type="entry name" value="T4SS_GSP_E_ATPase"/>
</dbReference>
<dbReference type="Pfam" id="PF00437">
    <property type="entry name" value="T2SSE"/>
    <property type="match status" value="1"/>
</dbReference>
<evidence type="ECO:0000313" key="3">
    <source>
        <dbReference type="EMBL" id="OCA53801.1"/>
    </source>
</evidence>
<gene>
    <name evidence="3" type="primary">pilT</name>
    <name evidence="3" type="ORF">Phpb_03127</name>
</gene>
<accession>A0A1B8YF72</accession>
<evidence type="ECO:0000313" key="4">
    <source>
        <dbReference type="Proteomes" id="UP000092665"/>
    </source>
</evidence>
<comment type="caution">
    <text evidence="3">The sequence shown here is derived from an EMBL/GenBank/DDBJ whole genome shotgun (WGS) entry which is preliminary data.</text>
</comment>
<keyword evidence="4" id="KW-1185">Reference proteome</keyword>
<dbReference type="NCBIfam" id="TIGR01420">
    <property type="entry name" value="pilT_fam"/>
    <property type="match status" value="1"/>
</dbReference>
<dbReference type="Gene3D" id="3.30.450.90">
    <property type="match status" value="1"/>
</dbReference>
<evidence type="ECO:0000256" key="1">
    <source>
        <dbReference type="ARBA" id="ARBA00006611"/>
    </source>
</evidence>
<dbReference type="PANTHER" id="PTHR30486:SF6">
    <property type="entry name" value="TYPE IV PILUS RETRACTATION ATPASE PILT"/>
    <property type="match status" value="1"/>
</dbReference>
<dbReference type="PROSITE" id="PS00662">
    <property type="entry name" value="T2SP_E"/>
    <property type="match status" value="1"/>
</dbReference>
<sequence length="362" mass="39898">MNMDKLVALSVKHNASDLHLCVGQVPVLRINGVLCPQTQLPSVNNLLLEEWSRQFLSENQRQQLLTGGHVDFALETENGQRLRGNIFRQHSGLSAVLRLIHAQCSTLEQLKAPEIIREMALREESGLILVTGATGSGKSTTLTAIVDMLNSHSCQHIITLEDPVEFIHHSRNCLIQQRQIGLDSPSYQAALKGALRQDPDVLLLGELRDKETIRLALTAAETGHLVLSTLHTRGAVQAIDRLVDIFSAEEKGWVRSQLAGSLKAVIAQQLVSAQGGGRVAIYEILVVNQAVSHLIREGKNHQITTLMQTGAASGMQTYEQGWQQRKLQGLLAGQTERKIKENAIPYGFQDASRRQRSESRGT</sequence>
<dbReference type="CDD" id="cd01131">
    <property type="entry name" value="PilT"/>
    <property type="match status" value="1"/>
</dbReference>
<dbReference type="PATRIC" id="fig|29488.15.peg.3436"/>
<dbReference type="Gene3D" id="3.40.50.300">
    <property type="entry name" value="P-loop containing nucleotide triphosphate hydrolases"/>
    <property type="match status" value="1"/>
</dbReference>
<dbReference type="GO" id="GO:0005524">
    <property type="term" value="F:ATP binding"/>
    <property type="evidence" value="ECO:0007669"/>
    <property type="project" value="InterPro"/>
</dbReference>
<dbReference type="SUPFAM" id="SSF52540">
    <property type="entry name" value="P-loop containing nucleoside triphosphate hydrolases"/>
    <property type="match status" value="1"/>
</dbReference>
<dbReference type="InterPro" id="IPR027417">
    <property type="entry name" value="P-loop_NTPase"/>
</dbReference>
<feature type="domain" description="Bacterial type II secretion system protein E" evidence="2">
    <location>
        <begin position="195"/>
        <end position="209"/>
    </location>
</feature>
<proteinExistence type="inferred from homology"/>